<dbReference type="RefSeq" id="XP_064720773.1">
    <property type="nucleotide sequence ID" value="XM_064864701.1"/>
</dbReference>
<evidence type="ECO:0000313" key="2">
    <source>
        <dbReference type="Proteomes" id="UP001432216"/>
    </source>
</evidence>
<dbReference type="GeneID" id="89989616"/>
<evidence type="ECO:0000313" key="1">
    <source>
        <dbReference type="EMBL" id="WVO21534.1"/>
    </source>
</evidence>
<accession>A0ABZ2ASU8</accession>
<reference evidence="1 2" key="1">
    <citation type="submission" date="2024-01" db="EMBL/GenBank/DDBJ databases">
        <title>Comparative genomics of Cryptococcus and Kwoniella reveals pathogenesis evolution and contrasting modes of karyotype evolution via chromosome fusion or intercentromeric recombination.</title>
        <authorList>
            <person name="Coelho M.A."/>
            <person name="David-Palma M."/>
            <person name="Shea T."/>
            <person name="Bowers K."/>
            <person name="McGinley-Smith S."/>
            <person name="Mohammad A.W."/>
            <person name="Gnirke A."/>
            <person name="Yurkov A.M."/>
            <person name="Nowrousian M."/>
            <person name="Sun S."/>
            <person name="Cuomo C.A."/>
            <person name="Heitman J."/>
        </authorList>
    </citation>
    <scope>NUCLEOTIDE SEQUENCE [LARGE SCALE GENOMIC DNA]</scope>
    <source>
        <strain evidence="1 2">7685027</strain>
    </source>
</reference>
<organism evidence="1 2">
    <name type="scientific">Cryptococcus decagattii</name>
    <dbReference type="NCBI Taxonomy" id="1859122"/>
    <lineage>
        <taxon>Eukaryota</taxon>
        <taxon>Fungi</taxon>
        <taxon>Dikarya</taxon>
        <taxon>Basidiomycota</taxon>
        <taxon>Agaricomycotina</taxon>
        <taxon>Tremellomycetes</taxon>
        <taxon>Tremellales</taxon>
        <taxon>Cryptococcaceae</taxon>
        <taxon>Cryptococcus</taxon>
        <taxon>Cryptococcus gattii species complex</taxon>
    </lineage>
</organism>
<dbReference type="Proteomes" id="UP001432216">
    <property type="component" value="Chromosome 4"/>
</dbReference>
<keyword evidence="2" id="KW-1185">Reference proteome</keyword>
<name>A0ABZ2ASU8_9TREE</name>
<sequence length="102" mass="11722">MNPLHIKLAMEQPITGDRRCRHHRSSLVLALSSDPHTFFPISFFKVFKSIVPRKKYESNHLKIGIKPSPDIFAAITILIKKEDPFEVLLRKTVSLQLNGCIR</sequence>
<dbReference type="EMBL" id="CP143809">
    <property type="protein sequence ID" value="WVO21534.1"/>
    <property type="molecule type" value="Genomic_DNA"/>
</dbReference>
<protein>
    <submittedName>
        <fullName evidence="1">Uncharacterized protein</fullName>
    </submittedName>
</protein>
<proteinExistence type="predicted"/>
<gene>
    <name evidence="1" type="ORF">IAS62_002843</name>
</gene>